<evidence type="ECO:0000313" key="8">
    <source>
        <dbReference type="EMBL" id="RUT01655.1"/>
    </source>
</evidence>
<keyword evidence="5 6" id="KW-0472">Membrane</keyword>
<dbReference type="EMBL" id="RSCK01000123">
    <property type="protein sequence ID" value="RUT01655.1"/>
    <property type="molecule type" value="Genomic_DNA"/>
</dbReference>
<gene>
    <name evidence="8" type="ORF">DSM107010_64990</name>
</gene>
<keyword evidence="2" id="KW-1003">Cell membrane</keyword>
<feature type="transmembrane region" description="Helical" evidence="6">
    <location>
        <begin position="24"/>
        <end position="46"/>
    </location>
</feature>
<keyword evidence="4 6" id="KW-1133">Transmembrane helix</keyword>
<reference evidence="8 9" key="1">
    <citation type="journal article" date="2019" name="Genome Biol. Evol.">
        <title>Day and night: Metabolic profiles and evolutionary relationships of six axenic non-marine cyanobacteria.</title>
        <authorList>
            <person name="Will S.E."/>
            <person name="Henke P."/>
            <person name="Boedeker C."/>
            <person name="Huang S."/>
            <person name="Brinkmann H."/>
            <person name="Rohde M."/>
            <person name="Jarek M."/>
            <person name="Friedl T."/>
            <person name="Seufert S."/>
            <person name="Schumacher M."/>
            <person name="Overmann J."/>
            <person name="Neumann-Schaal M."/>
            <person name="Petersen J."/>
        </authorList>
    </citation>
    <scope>NUCLEOTIDE SEQUENCE [LARGE SCALE GENOMIC DNA]</scope>
    <source>
        <strain evidence="8 9">SAG 39.79</strain>
    </source>
</reference>
<keyword evidence="3 6" id="KW-0812">Transmembrane</keyword>
<dbReference type="Pfam" id="PF02656">
    <property type="entry name" value="DUF202"/>
    <property type="match status" value="1"/>
</dbReference>
<dbReference type="Proteomes" id="UP000282574">
    <property type="component" value="Unassembled WGS sequence"/>
</dbReference>
<dbReference type="InterPro" id="IPR052053">
    <property type="entry name" value="IM_YidH-like"/>
</dbReference>
<evidence type="ECO:0000259" key="7">
    <source>
        <dbReference type="Pfam" id="PF02656"/>
    </source>
</evidence>
<evidence type="ECO:0000256" key="5">
    <source>
        <dbReference type="ARBA" id="ARBA00023136"/>
    </source>
</evidence>
<keyword evidence="9" id="KW-1185">Reference proteome</keyword>
<dbReference type="InterPro" id="IPR003807">
    <property type="entry name" value="DUF202"/>
</dbReference>
<name>A0AB37U9D8_9CYAN</name>
<feature type="transmembrane region" description="Helical" evidence="6">
    <location>
        <begin position="109"/>
        <end position="129"/>
    </location>
</feature>
<evidence type="ECO:0000256" key="1">
    <source>
        <dbReference type="ARBA" id="ARBA00004651"/>
    </source>
</evidence>
<dbReference type="GO" id="GO:0005886">
    <property type="term" value="C:plasma membrane"/>
    <property type="evidence" value="ECO:0007669"/>
    <property type="project" value="UniProtKB-SubCell"/>
</dbReference>
<feature type="transmembrane region" description="Helical" evidence="6">
    <location>
        <begin position="72"/>
        <end position="89"/>
    </location>
</feature>
<evidence type="ECO:0000313" key="9">
    <source>
        <dbReference type="Proteomes" id="UP000282574"/>
    </source>
</evidence>
<sequence length="144" mass="16171">MKNSTNRKSEIDRQREHQANERTFLAWLRTAIALIGFGFAIARFGLFLRQLQTAVTQQPTVADRNLVSSENLGVSLVIVGIFTIALAAWRYNRVFGQIESGNYRPNRLVIWLLAVIMMALGTMSIPLILGRSAPSPPTSERDRN</sequence>
<dbReference type="PANTHER" id="PTHR34187">
    <property type="entry name" value="FGR18P"/>
    <property type="match status" value="1"/>
</dbReference>
<protein>
    <submittedName>
        <fullName evidence="8">Membrane protein</fullName>
    </submittedName>
</protein>
<evidence type="ECO:0000256" key="4">
    <source>
        <dbReference type="ARBA" id="ARBA00022989"/>
    </source>
</evidence>
<dbReference type="RefSeq" id="WP_015153723.1">
    <property type="nucleotide sequence ID" value="NZ_JAVKZF010000002.1"/>
</dbReference>
<dbReference type="PANTHER" id="PTHR34187:SF2">
    <property type="entry name" value="DUF202 DOMAIN-CONTAINING PROTEIN"/>
    <property type="match status" value="1"/>
</dbReference>
<comment type="caution">
    <text evidence="8">The sequence shown here is derived from an EMBL/GenBank/DDBJ whole genome shotgun (WGS) entry which is preliminary data.</text>
</comment>
<proteinExistence type="predicted"/>
<feature type="domain" description="DUF202" evidence="7">
    <location>
        <begin position="15"/>
        <end position="94"/>
    </location>
</feature>
<evidence type="ECO:0000256" key="6">
    <source>
        <dbReference type="SAM" id="Phobius"/>
    </source>
</evidence>
<organism evidence="8 9">
    <name type="scientific">Chroococcidiopsis cubana SAG 39.79</name>
    <dbReference type="NCBI Taxonomy" id="388085"/>
    <lineage>
        <taxon>Bacteria</taxon>
        <taxon>Bacillati</taxon>
        <taxon>Cyanobacteriota</taxon>
        <taxon>Cyanophyceae</taxon>
        <taxon>Chroococcidiopsidales</taxon>
        <taxon>Chroococcidiopsidaceae</taxon>
        <taxon>Chroococcidiopsis</taxon>
    </lineage>
</organism>
<accession>A0AB37U9D8</accession>
<evidence type="ECO:0000256" key="3">
    <source>
        <dbReference type="ARBA" id="ARBA00022692"/>
    </source>
</evidence>
<dbReference type="AlphaFoldDB" id="A0AB37U9D8"/>
<comment type="subcellular location">
    <subcellularLocation>
        <location evidence="1">Cell membrane</location>
        <topology evidence="1">Multi-pass membrane protein</topology>
    </subcellularLocation>
</comment>
<evidence type="ECO:0000256" key="2">
    <source>
        <dbReference type="ARBA" id="ARBA00022475"/>
    </source>
</evidence>